<dbReference type="Gene3D" id="3.40.50.150">
    <property type="entry name" value="Vaccinia Virus protein VP39"/>
    <property type="match status" value="1"/>
</dbReference>
<dbReference type="InterPro" id="IPR029063">
    <property type="entry name" value="SAM-dependent_MTases_sf"/>
</dbReference>
<organism evidence="2 3">
    <name type="scientific">Potamilus streckersoni</name>
    <dbReference type="NCBI Taxonomy" id="2493646"/>
    <lineage>
        <taxon>Eukaryota</taxon>
        <taxon>Metazoa</taxon>
        <taxon>Spiralia</taxon>
        <taxon>Lophotrochozoa</taxon>
        <taxon>Mollusca</taxon>
        <taxon>Bivalvia</taxon>
        <taxon>Autobranchia</taxon>
        <taxon>Heteroconchia</taxon>
        <taxon>Palaeoheterodonta</taxon>
        <taxon>Unionida</taxon>
        <taxon>Unionoidea</taxon>
        <taxon>Unionidae</taxon>
        <taxon>Ambleminae</taxon>
        <taxon>Lampsilini</taxon>
        <taxon>Potamilus</taxon>
    </lineage>
</organism>
<evidence type="ECO:0000256" key="1">
    <source>
        <dbReference type="SAM" id="MobiDB-lite"/>
    </source>
</evidence>
<evidence type="ECO:0000313" key="2">
    <source>
        <dbReference type="EMBL" id="KAK3596097.1"/>
    </source>
</evidence>
<protein>
    <submittedName>
        <fullName evidence="2">Uncharacterized protein</fullName>
    </submittedName>
</protein>
<reference evidence="2" key="3">
    <citation type="submission" date="2023-05" db="EMBL/GenBank/DDBJ databases">
        <authorList>
            <person name="Smith C.H."/>
        </authorList>
    </citation>
    <scope>NUCLEOTIDE SEQUENCE</scope>
    <source>
        <strain evidence="2">CHS0354</strain>
        <tissue evidence="2">Mantle</tissue>
    </source>
</reference>
<dbReference type="SUPFAM" id="SSF53335">
    <property type="entry name" value="S-adenosyl-L-methionine-dependent methyltransferases"/>
    <property type="match status" value="1"/>
</dbReference>
<keyword evidence="3" id="KW-1185">Reference proteome</keyword>
<proteinExistence type="predicted"/>
<accession>A0AAE0SQB9</accession>
<gene>
    <name evidence="2" type="ORF">CHS0354_027367</name>
</gene>
<reference evidence="2" key="2">
    <citation type="journal article" date="2021" name="Genome Biol. Evol.">
        <title>Developing a high-quality reference genome for a parasitic bivalve with doubly uniparental inheritance (Bivalvia: Unionida).</title>
        <authorList>
            <person name="Smith C.H."/>
        </authorList>
    </citation>
    <scope>NUCLEOTIDE SEQUENCE</scope>
    <source>
        <strain evidence="2">CHS0354</strain>
        <tissue evidence="2">Mantle</tissue>
    </source>
</reference>
<dbReference type="Proteomes" id="UP001195483">
    <property type="component" value="Unassembled WGS sequence"/>
</dbReference>
<comment type="caution">
    <text evidence="2">The sequence shown here is derived from an EMBL/GenBank/DDBJ whole genome shotgun (WGS) entry which is preliminary data.</text>
</comment>
<feature type="region of interest" description="Disordered" evidence="1">
    <location>
        <begin position="564"/>
        <end position="593"/>
    </location>
</feature>
<sequence length="692" mass="80202">MKYQNIQEEELKNKIAKDYFGAYDCTQIVGRIDFSVTVKGVQEQYELGDTHYLLWAEAKRGKTDIHHALIQLILTVGKARTFDTAPPPPYLGAFDGEKIAFLPYNDIRDVFYLNDFNWNVTPSDRNSKEFSLLEQKVRDTLEDKSLLFYFDRDDKDIEGFIRQNFVPGKIGTTKIRIDKNNFTFIYFKWLDAVKPSIDKLFVLLKQDHYLLDRKFDASGLFHSSSAQFNDKQKAHTAFWNKYERPPKEEYWDYIVDRRDLLVPQDIRERKGSFYTPQIWVELSQKYLADTLGENWQDDYYVWDCAAGTGNLLNGLTNKYNLWASTLDKQEYDVMKDRIQNGFNLLEDHVFQFDFLNDDFDKLPAPLRQIIADPKKRRKLIIYINPPMRKRPQRQQDSAGTPAGQKNFYVYEKGKFMIDWLRQFYDKKSERIAYLRMLGTDMQHNQGVFFTLQPSENDLKKKLTADITKDNVMQMCIYLSMRHFTATTWLNDTDQFLYPNEGWQTDKEFQTDCLAYALFHGKNKISCRDGVNHWIPFTAATVNAREKFESDFMSRFIKGTLEADAADSAPEQLPVTADSAQGEPDVPAAAKTAGSEPLNFSPAAAAVFDAGRALWRYYHAQGGQPPRADVPFNVNAGLYDIREFFQGRNAKGRMNSGSPDETYTALIADLRLKLKVLAAQIEPKVYEYGFLKA</sequence>
<evidence type="ECO:0000313" key="3">
    <source>
        <dbReference type="Proteomes" id="UP001195483"/>
    </source>
</evidence>
<dbReference type="EMBL" id="JAEAOA010001653">
    <property type="protein sequence ID" value="KAK3596097.1"/>
    <property type="molecule type" value="Genomic_DNA"/>
</dbReference>
<name>A0AAE0SQB9_9BIVA</name>
<dbReference type="AlphaFoldDB" id="A0AAE0SQB9"/>
<reference evidence="2" key="1">
    <citation type="journal article" date="2021" name="Genome Biol. Evol.">
        <title>A High-Quality Reference Genome for a Parasitic Bivalve with Doubly Uniparental Inheritance (Bivalvia: Unionida).</title>
        <authorList>
            <person name="Smith C.H."/>
        </authorList>
    </citation>
    <scope>NUCLEOTIDE SEQUENCE</scope>
    <source>
        <strain evidence="2">CHS0354</strain>
    </source>
</reference>